<gene>
    <name evidence="2" type="ORF">GO755_30365</name>
</gene>
<evidence type="ECO:0008006" key="4">
    <source>
        <dbReference type="Google" id="ProtNLM"/>
    </source>
</evidence>
<keyword evidence="3" id="KW-1185">Reference proteome</keyword>
<dbReference type="RefSeq" id="WP_157589195.1">
    <property type="nucleotide sequence ID" value="NZ_WPIN01000015.1"/>
</dbReference>
<protein>
    <recommendedName>
        <fullName evidence="4">Ig-like domain-containing protein</fullName>
    </recommendedName>
</protein>
<dbReference type="Proteomes" id="UP000436006">
    <property type="component" value="Unassembled WGS sequence"/>
</dbReference>
<evidence type="ECO:0000313" key="3">
    <source>
        <dbReference type="Proteomes" id="UP000436006"/>
    </source>
</evidence>
<sequence length="1316" mass="146094">MKKLLLLWLTLISATNLLPAQNLVYQPVNTTVNGAIIKKTVLRDKRIYPLNQTGDIAFLTAVNTGTLPITPYPSLGAIVGKYTYSFSDSRTDFQNHPVISAPAPVLTDSVRNVPRLLGNYYALAPQTALGTALYKRFPPIAPHTSKIIIYPGTLFSDMNDNGLLSRGWTRTSESAHWNDGDTYPTQFKRALEMANYQAAYNAAQSLPNSDPRKQKLLDWAGNPGSGFEGQHLFIDDEETCKLYAQFWYATFQQPDWKGGGVDYFSVNHEVYTPRNNGISYYQQWYNQVGWITKELIRLDPNMKSGMSDFGNLTHLAPYFFDDLDTTGYPKYMSYWTIHEPYRGSSQSTPMGAPSDLGQLVKDGKAFVGVGSYVQHTWDEESLFEKNSNGTYKKNGSGGLIWRTDVRTTTITGQSTVLYNEDAYKSQLKFYGIFARYCTNQYFRAGGVHLPRSDVRQAGFGAVRFLRQFRLDTETESGLTPAGTGTTEAQFSTLNSRPLNPDWTEADAIGMYLFNDYLRGWSETRPKAALGANNGGKSLASVEMYTKGFHRASLLNWIFDTPWTLVQPKLWIKQQGIVSATNPDEQFYRKPIIVGGIATKDGHPALWLYWWWPCQDVDRYTDVTFWVNKGAGPVTPGYEFRIKGRKAGLEWFRLTDAAAGLAPNDLYFQFKSLLAETITWRGDYREAKITSPPTPPTVVKSELSMVASTSTISCNYTLAATSLSVTCGSSFTLASTVSGTAATGLGFSWARSGFSALGQTVATVAPTTNGPYAYTVTATKTGCSPKTAIATITVSGCTGSTTAIIGNSIAENLAGDFSYEPIAASTIPGSYTVAQESDTVKLILNLKVGSYGNNGLAGGIQGIWDKTINRNQIANPRYADGRKSDEGREEGTLDLGSGFQIAPYRNPAPWVYNGFEMTIGDQPLEIGDINAQSSNLLTYGRGTVNGKTIDYTKVDMAQWNGPNTHETDGQSLKLGDILEKWVNQTGNWTRAWYRIKLDRNSSNGGDNFQQYPRYHEFPAGHANGSLGTWHWYDGDFPYTGAASRSVVLPENSGQTQGSHYITENWVACIGSDGRGIGIIMPTPSIKIGQYDGLYNLPNGEGFGRSYLSWQPQLIIDKNIDLKFSLVYVTGTLAEIRKAAYDLTKSRRSLTPEYRFNQAGRQLWSLKNATDGGYQSARSNWDITWQNGGQLYSPAGAWDAVSHKKVYMRYRYVTYSRSNPGMTLKWRRARQADFSQDPPSTIYSWIYPDGHNVSYDYYYTIALQADGDWHTAEWDLTSKAEWKGIINELQFITDGTGAIGERIQIEWISGSSSGPVQN</sequence>
<keyword evidence="1" id="KW-0732">Signal</keyword>
<feature type="signal peptide" evidence="1">
    <location>
        <begin position="1"/>
        <end position="20"/>
    </location>
</feature>
<comment type="caution">
    <text evidence="2">The sequence shown here is derived from an EMBL/GenBank/DDBJ whole genome shotgun (WGS) entry which is preliminary data.</text>
</comment>
<name>A0A7K1SKS2_9BACT</name>
<reference evidence="2 3" key="1">
    <citation type="submission" date="2019-12" db="EMBL/GenBank/DDBJ databases">
        <title>Spirosoma sp. HMF4905 genome sequencing and assembly.</title>
        <authorList>
            <person name="Kang H."/>
            <person name="Cha I."/>
            <person name="Kim H."/>
            <person name="Joh K."/>
        </authorList>
    </citation>
    <scope>NUCLEOTIDE SEQUENCE [LARGE SCALE GENOMIC DNA]</scope>
    <source>
        <strain evidence="2 3">HMF4905</strain>
    </source>
</reference>
<feature type="chain" id="PRO_5029486863" description="Ig-like domain-containing protein" evidence="1">
    <location>
        <begin position="21"/>
        <end position="1316"/>
    </location>
</feature>
<organism evidence="2 3">
    <name type="scientific">Spirosoma arboris</name>
    <dbReference type="NCBI Taxonomy" id="2682092"/>
    <lineage>
        <taxon>Bacteria</taxon>
        <taxon>Pseudomonadati</taxon>
        <taxon>Bacteroidota</taxon>
        <taxon>Cytophagia</taxon>
        <taxon>Cytophagales</taxon>
        <taxon>Cytophagaceae</taxon>
        <taxon>Spirosoma</taxon>
    </lineage>
</organism>
<evidence type="ECO:0000256" key="1">
    <source>
        <dbReference type="SAM" id="SignalP"/>
    </source>
</evidence>
<proteinExistence type="predicted"/>
<accession>A0A7K1SKS2</accession>
<dbReference type="EMBL" id="WPIN01000015">
    <property type="protein sequence ID" value="MVM34375.1"/>
    <property type="molecule type" value="Genomic_DNA"/>
</dbReference>
<evidence type="ECO:0000313" key="2">
    <source>
        <dbReference type="EMBL" id="MVM34375.1"/>
    </source>
</evidence>